<keyword evidence="1" id="KW-1133">Transmembrane helix</keyword>
<keyword evidence="1" id="KW-0472">Membrane</keyword>
<gene>
    <name evidence="2" type="ORF">MNBD_GAMMA22-2933</name>
</gene>
<name>A0A3B1B417_9ZZZZ</name>
<protein>
    <submittedName>
        <fullName evidence="2">Uncharacterized protein</fullName>
    </submittedName>
</protein>
<accession>A0A3B1B417</accession>
<dbReference type="EMBL" id="UOFS01000040">
    <property type="protein sequence ID" value="VAW99796.1"/>
    <property type="molecule type" value="Genomic_DNA"/>
</dbReference>
<feature type="transmembrane region" description="Helical" evidence="1">
    <location>
        <begin position="144"/>
        <end position="164"/>
    </location>
</feature>
<organism evidence="2">
    <name type="scientific">hydrothermal vent metagenome</name>
    <dbReference type="NCBI Taxonomy" id="652676"/>
    <lineage>
        <taxon>unclassified sequences</taxon>
        <taxon>metagenomes</taxon>
        <taxon>ecological metagenomes</taxon>
    </lineage>
</organism>
<keyword evidence="1" id="KW-0812">Transmembrane</keyword>
<dbReference type="AlphaFoldDB" id="A0A3B1B417"/>
<feature type="transmembrane region" description="Helical" evidence="1">
    <location>
        <begin position="101"/>
        <end position="124"/>
    </location>
</feature>
<evidence type="ECO:0000313" key="2">
    <source>
        <dbReference type="EMBL" id="VAW99796.1"/>
    </source>
</evidence>
<reference evidence="2" key="1">
    <citation type="submission" date="2018-06" db="EMBL/GenBank/DDBJ databases">
        <authorList>
            <person name="Zhirakovskaya E."/>
        </authorList>
    </citation>
    <scope>NUCLEOTIDE SEQUENCE</scope>
</reference>
<sequence>MNTITENNDDPKNLKIDRTILADEQPILFIIFKAFRNLDKVCYRLGLLNKNSSLASDINWAVLDEKNNLPQVLNQLDSTRDQVEQQIYNLKKMMTSRCLNIIFWEFTVILIIIIALLASSYFAGYWVSGQFSASWLPELLSRPILITVSALLFVGGFVVLHYSLRSFFANRIAKNYQAEDTAFTLTRAFLKNSKFTHSIFRPEPVGLHWLNRKRIQKAHELYLIYNNENQ</sequence>
<evidence type="ECO:0000256" key="1">
    <source>
        <dbReference type="SAM" id="Phobius"/>
    </source>
</evidence>
<proteinExistence type="predicted"/>